<name>A0A9D9D7M5_9GAMM</name>
<comment type="caution">
    <text evidence="8">The sequence shown here is derived from an EMBL/GenBank/DDBJ whole genome shotgun (WGS) entry which is preliminary data.</text>
</comment>
<dbReference type="PROSITE" id="PS52018">
    <property type="entry name" value="DART"/>
    <property type="match status" value="1"/>
</dbReference>
<protein>
    <submittedName>
        <fullName evidence="8">DUF4433 domain-containing protein</fullName>
    </submittedName>
</protein>
<dbReference type="EMBL" id="JADINH010000005">
    <property type="protein sequence ID" value="MBO8414821.1"/>
    <property type="molecule type" value="Genomic_DNA"/>
</dbReference>
<feature type="binding site" evidence="6">
    <location>
        <position position="52"/>
    </location>
    <ligand>
        <name>NAD(+)</name>
        <dbReference type="ChEBI" id="CHEBI:57540"/>
    </ligand>
</feature>
<dbReference type="GO" id="GO:0016779">
    <property type="term" value="F:nucleotidyltransferase activity"/>
    <property type="evidence" value="ECO:0007669"/>
    <property type="project" value="UniProtKB-UniRule"/>
</dbReference>
<evidence type="ECO:0000256" key="5">
    <source>
        <dbReference type="ARBA" id="ARBA00023125"/>
    </source>
</evidence>
<evidence type="ECO:0000256" key="4">
    <source>
        <dbReference type="ARBA" id="ARBA00022695"/>
    </source>
</evidence>
<keyword evidence="4 6" id="KW-0548">Nucleotidyltransferase</keyword>
<dbReference type="Pfam" id="PF14487">
    <property type="entry name" value="DarT"/>
    <property type="match status" value="1"/>
</dbReference>
<keyword evidence="2 6" id="KW-0328">Glycosyltransferase</keyword>
<gene>
    <name evidence="8" type="ORF">IAB19_00360</name>
</gene>
<evidence type="ECO:0000256" key="2">
    <source>
        <dbReference type="ARBA" id="ARBA00022676"/>
    </source>
</evidence>
<comment type="catalytic activity">
    <reaction evidence="6">
        <text>a thymidine in DNA + NAD(+) = an N-(ADP-alpha-D-ribosyl)-thymidine in DNA + nicotinamide + H(+)</text>
        <dbReference type="Rhea" id="RHEA:71651"/>
        <dbReference type="Rhea" id="RHEA-COMP:13556"/>
        <dbReference type="Rhea" id="RHEA-COMP:18051"/>
        <dbReference type="ChEBI" id="CHEBI:15378"/>
        <dbReference type="ChEBI" id="CHEBI:17154"/>
        <dbReference type="ChEBI" id="CHEBI:57540"/>
        <dbReference type="ChEBI" id="CHEBI:137386"/>
        <dbReference type="ChEBI" id="CHEBI:191199"/>
    </reaction>
</comment>
<feature type="active site" description="Proton acceptor" evidence="6">
    <location>
        <position position="52"/>
    </location>
</feature>
<evidence type="ECO:0000259" key="7">
    <source>
        <dbReference type="PROSITE" id="PS52018"/>
    </source>
</evidence>
<feature type="binding site" evidence="6">
    <location>
        <begin position="12"/>
        <end position="14"/>
    </location>
    <ligand>
        <name>NAD(+)</name>
        <dbReference type="ChEBI" id="CHEBI:57540"/>
    </ligand>
</feature>
<evidence type="ECO:0000313" key="9">
    <source>
        <dbReference type="Proteomes" id="UP000823631"/>
    </source>
</evidence>
<dbReference type="Proteomes" id="UP000823631">
    <property type="component" value="Unassembled WGS sequence"/>
</dbReference>
<dbReference type="InterPro" id="IPR029494">
    <property type="entry name" value="DarT"/>
</dbReference>
<dbReference type="GO" id="GO:0016757">
    <property type="term" value="F:glycosyltransferase activity"/>
    <property type="evidence" value="ECO:0007669"/>
    <property type="project" value="UniProtKB-UniRule"/>
</dbReference>
<feature type="active site" evidence="6">
    <location>
        <position position="160"/>
    </location>
</feature>
<dbReference type="AlphaFoldDB" id="A0A9D9D7M5"/>
<evidence type="ECO:0000256" key="1">
    <source>
        <dbReference type="ARBA" id="ARBA00022649"/>
    </source>
</evidence>
<keyword evidence="1 6" id="KW-1277">Toxin-antitoxin system</keyword>
<keyword evidence="5 6" id="KW-0238">DNA-binding</keyword>
<organism evidence="8 9">
    <name type="scientific">Candidatus Avisuccinivibrio stercorigallinarum</name>
    <dbReference type="NCBI Taxonomy" id="2840704"/>
    <lineage>
        <taxon>Bacteria</taxon>
        <taxon>Pseudomonadati</taxon>
        <taxon>Pseudomonadota</taxon>
        <taxon>Gammaproteobacteria</taxon>
        <taxon>Aeromonadales</taxon>
        <taxon>Succinivibrionaceae</taxon>
        <taxon>Succinivibrionaceae incertae sedis</taxon>
        <taxon>Candidatus Avisuccinivibrio</taxon>
    </lineage>
</organism>
<comment type="caution">
    <text evidence="6">Lacks conserved residue(s) required for the propagation of feature annotation.</text>
</comment>
<reference evidence="8" key="1">
    <citation type="submission" date="2020-10" db="EMBL/GenBank/DDBJ databases">
        <authorList>
            <person name="Gilroy R."/>
        </authorList>
    </citation>
    <scope>NUCLEOTIDE SEQUENCE</scope>
    <source>
        <strain evidence="8">17213</strain>
    </source>
</reference>
<sequence>MEHNRDGKLLYHFTDISNLPGIFSFGLMSRAALNRSHLNFSDNANHEILSKRANFLINGDKRIDLAECVPFHFKAKTPFDYALVHKASLNIENLVYITIPRTLAAQNPEYFFVIPRHPVSSNPPILPYNEGIQQVLWDDLDNRSPDSFLDHQKNINRMAECIALRTIRAEEFLSIYVYSETTAIKVNDLRYHYSPMANFYINVNPNMFPSIKR</sequence>
<dbReference type="GO" id="GO:0003677">
    <property type="term" value="F:DNA binding"/>
    <property type="evidence" value="ECO:0007669"/>
    <property type="project" value="UniProtKB-UniRule"/>
</dbReference>
<feature type="binding site" evidence="6">
    <location>
        <position position="21"/>
    </location>
    <ligand>
        <name>NAD(+)</name>
        <dbReference type="ChEBI" id="CHEBI:57540"/>
    </ligand>
</feature>
<reference evidence="8" key="2">
    <citation type="journal article" date="2021" name="PeerJ">
        <title>Extensive microbial diversity within the chicken gut microbiome revealed by metagenomics and culture.</title>
        <authorList>
            <person name="Gilroy R."/>
            <person name="Ravi A."/>
            <person name="Getino M."/>
            <person name="Pursley I."/>
            <person name="Horton D.L."/>
            <person name="Alikhan N.F."/>
            <person name="Baker D."/>
            <person name="Gharbi K."/>
            <person name="Hall N."/>
            <person name="Watson M."/>
            <person name="Adriaenssens E.M."/>
            <person name="Foster-Nyarko E."/>
            <person name="Jarju S."/>
            <person name="Secka A."/>
            <person name="Antonio M."/>
            <person name="Oren A."/>
            <person name="Chaudhuri R.R."/>
            <person name="La Ragione R."/>
            <person name="Hildebrand F."/>
            <person name="Pallen M.J."/>
        </authorList>
    </citation>
    <scope>NUCLEOTIDE SEQUENCE</scope>
    <source>
        <strain evidence="8">17213</strain>
    </source>
</reference>
<evidence type="ECO:0000313" key="8">
    <source>
        <dbReference type="EMBL" id="MBO8414821.1"/>
    </source>
</evidence>
<evidence type="ECO:0000256" key="6">
    <source>
        <dbReference type="PROSITE-ProRule" id="PRU01362"/>
    </source>
</evidence>
<accession>A0A9D9D7M5</accession>
<evidence type="ECO:0000256" key="3">
    <source>
        <dbReference type="ARBA" id="ARBA00022679"/>
    </source>
</evidence>
<feature type="domain" description="DarT" evidence="7">
    <location>
        <begin position="8"/>
        <end position="209"/>
    </location>
</feature>
<proteinExistence type="inferred from homology"/>
<keyword evidence="3 6" id="KW-0808">Transferase</keyword>
<comment type="similarity">
    <text evidence="6">Belongs to the DarT ADP-ribosyltransferase family.</text>
</comment>